<protein>
    <submittedName>
        <fullName evidence="1">Uncharacterized protein</fullName>
    </submittedName>
</protein>
<accession>A0ABQ1NI84</accession>
<evidence type="ECO:0000313" key="1">
    <source>
        <dbReference type="EMBL" id="GGC74953.1"/>
    </source>
</evidence>
<dbReference type="RefSeq" id="WP_088271417.1">
    <property type="nucleotide sequence ID" value="NZ_BMKI01000001.1"/>
</dbReference>
<gene>
    <name evidence="1" type="ORF">GCM10011573_00620</name>
</gene>
<reference evidence="2" key="1">
    <citation type="journal article" date="2019" name="Int. J. Syst. Evol. Microbiol.">
        <title>The Global Catalogue of Microorganisms (GCM) 10K type strain sequencing project: providing services to taxonomists for standard genome sequencing and annotation.</title>
        <authorList>
            <consortium name="The Broad Institute Genomics Platform"/>
            <consortium name="The Broad Institute Genome Sequencing Center for Infectious Disease"/>
            <person name="Wu L."/>
            <person name="Ma J."/>
        </authorList>
    </citation>
    <scope>NUCLEOTIDE SEQUENCE [LARGE SCALE GENOMIC DNA]</scope>
    <source>
        <strain evidence="2">CGMCC 1.15942</strain>
    </source>
</reference>
<dbReference type="Proteomes" id="UP000630615">
    <property type="component" value="Unassembled WGS sequence"/>
</dbReference>
<organism evidence="1 2">
    <name type="scientific">Enterococcus wangshanyuanii</name>
    <dbReference type="NCBI Taxonomy" id="2005703"/>
    <lineage>
        <taxon>Bacteria</taxon>
        <taxon>Bacillati</taxon>
        <taxon>Bacillota</taxon>
        <taxon>Bacilli</taxon>
        <taxon>Lactobacillales</taxon>
        <taxon>Enterococcaceae</taxon>
        <taxon>Enterococcus</taxon>
    </lineage>
</organism>
<sequence>MRYDKSIVFVAESSDSHYDSDLGEWVESEPKRTDTTANVTDLGTDRSVAIFGTIKEGAKVIRTQPLFSVPEWDYIEYLDKTYQLVTERVPQERHSLIVQEVIKDG</sequence>
<comment type="caution">
    <text evidence="1">The sequence shown here is derived from an EMBL/GenBank/DDBJ whole genome shotgun (WGS) entry which is preliminary data.</text>
</comment>
<proteinExistence type="predicted"/>
<dbReference type="EMBL" id="BMKI01000001">
    <property type="protein sequence ID" value="GGC74953.1"/>
    <property type="molecule type" value="Genomic_DNA"/>
</dbReference>
<name>A0ABQ1NI84_9ENTE</name>
<evidence type="ECO:0000313" key="2">
    <source>
        <dbReference type="Proteomes" id="UP000630615"/>
    </source>
</evidence>
<keyword evidence="2" id="KW-1185">Reference proteome</keyword>